<keyword evidence="1" id="KW-0732">Signal</keyword>
<evidence type="ECO:0000313" key="2">
    <source>
        <dbReference type="EMBL" id="TWR96373.1"/>
    </source>
</evidence>
<sequence>MKRILATALLTFMATQVQARCADRYYYYEAKPTVLQIKKWNIYQDLSIQASNEIQDIIKLNKICPHTKNLRHNSAVYFNYIVDGDAWKKIKNPLYSNYTILFPKGIFADDSTHQITINEQHQKYRELYFQFETEYKEGPNITSVKFYIVRKGIDKMYTPQIRFAHEKVLQRDGYFFTEFKN</sequence>
<evidence type="ECO:0000256" key="1">
    <source>
        <dbReference type="SAM" id="SignalP"/>
    </source>
</evidence>
<reference evidence="2 3" key="1">
    <citation type="submission" date="2019-06" db="EMBL/GenBank/DDBJ databases">
        <title>Pseudomonas bimorpha sp. nov. isolated from bovine raw milk and skim milk concentrate.</title>
        <authorList>
            <person name="Hofmann K."/>
            <person name="Huptas C."/>
            <person name="Doll E."/>
            <person name="Scherer S."/>
            <person name="Wenning M."/>
        </authorList>
    </citation>
    <scope>NUCLEOTIDE SEQUENCE [LARGE SCALE GENOMIC DNA]</scope>
    <source>
        <strain evidence="2 3">DSM 108990</strain>
    </source>
</reference>
<proteinExistence type="predicted"/>
<dbReference type="EMBL" id="VFIP01000012">
    <property type="protein sequence ID" value="TWR96373.1"/>
    <property type="molecule type" value="Genomic_DNA"/>
</dbReference>
<dbReference type="OrthoDB" id="6939957at2"/>
<protein>
    <submittedName>
        <fullName evidence="2">Uncharacterized protein</fullName>
    </submittedName>
</protein>
<evidence type="ECO:0000313" key="3">
    <source>
        <dbReference type="Proteomes" id="UP000317901"/>
    </source>
</evidence>
<dbReference type="AlphaFoldDB" id="A0A5C5Q4E6"/>
<comment type="caution">
    <text evidence="2">The sequence shown here is derived from an EMBL/GenBank/DDBJ whole genome shotgun (WGS) entry which is preliminary data.</text>
</comment>
<accession>A0A5C5Q4E6</accession>
<dbReference type="RefSeq" id="WP_146425950.1">
    <property type="nucleotide sequence ID" value="NZ_VFIP01000012.1"/>
</dbReference>
<feature type="signal peptide" evidence="1">
    <location>
        <begin position="1"/>
        <end position="19"/>
    </location>
</feature>
<organism evidence="2 3">
    <name type="scientific">Pseudomonas saxonica</name>
    <dbReference type="NCBI Taxonomy" id="2600598"/>
    <lineage>
        <taxon>Bacteria</taxon>
        <taxon>Pseudomonadati</taxon>
        <taxon>Pseudomonadota</taxon>
        <taxon>Gammaproteobacteria</taxon>
        <taxon>Pseudomonadales</taxon>
        <taxon>Pseudomonadaceae</taxon>
        <taxon>Pseudomonas</taxon>
    </lineage>
</organism>
<feature type="chain" id="PRO_5022670470" evidence="1">
    <location>
        <begin position="20"/>
        <end position="181"/>
    </location>
</feature>
<gene>
    <name evidence="2" type="ORF">FJD37_08590</name>
</gene>
<dbReference type="Proteomes" id="UP000317901">
    <property type="component" value="Unassembled WGS sequence"/>
</dbReference>
<name>A0A5C5Q4E6_9PSED</name>